<dbReference type="InterPro" id="IPR007007">
    <property type="entry name" value="Ninjurin"/>
</dbReference>
<feature type="non-terminal residue" evidence="9">
    <location>
        <position position="131"/>
    </location>
</feature>
<dbReference type="PANTHER" id="PTHR12316:SF17">
    <property type="entry name" value="NINJURIN C, ISOFORM D"/>
    <property type="match status" value="1"/>
</dbReference>
<comment type="caution">
    <text evidence="9">The sequence shown here is derived from an EMBL/GenBank/DDBJ whole genome shotgun (WGS) entry which is preliminary data.</text>
</comment>
<protein>
    <submittedName>
        <fullName evidence="9">Ninjurin-2</fullName>
    </submittedName>
</protein>
<feature type="region of interest" description="Disordered" evidence="7">
    <location>
        <begin position="1"/>
        <end position="29"/>
    </location>
</feature>
<organism evidence="9 10">
    <name type="scientific">Pseudolycoriella hygida</name>
    <dbReference type="NCBI Taxonomy" id="35572"/>
    <lineage>
        <taxon>Eukaryota</taxon>
        <taxon>Metazoa</taxon>
        <taxon>Ecdysozoa</taxon>
        <taxon>Arthropoda</taxon>
        <taxon>Hexapoda</taxon>
        <taxon>Insecta</taxon>
        <taxon>Pterygota</taxon>
        <taxon>Neoptera</taxon>
        <taxon>Endopterygota</taxon>
        <taxon>Diptera</taxon>
        <taxon>Nematocera</taxon>
        <taxon>Sciaroidea</taxon>
        <taxon>Sciaridae</taxon>
        <taxon>Pseudolycoriella</taxon>
    </lineage>
</organism>
<keyword evidence="4" id="KW-0130">Cell adhesion</keyword>
<sequence>MAGRDNPLEIMDEPSSGKPDGGRDSKQLNSELFDNTDHLIKGIDTNTYASKKSFAQGMLDLALISSNAAQLKYILTAGTEHQFYTLLLSLILLSLCLQILQAVLCLILGLIFDLNKIDEQRSANICNNIGV</sequence>
<evidence type="ECO:0000256" key="3">
    <source>
        <dbReference type="ARBA" id="ARBA00022692"/>
    </source>
</evidence>
<keyword evidence="6 8" id="KW-0472">Membrane</keyword>
<evidence type="ECO:0000313" key="10">
    <source>
        <dbReference type="Proteomes" id="UP001151699"/>
    </source>
</evidence>
<dbReference type="GO" id="GO:0042246">
    <property type="term" value="P:tissue regeneration"/>
    <property type="evidence" value="ECO:0007669"/>
    <property type="project" value="InterPro"/>
</dbReference>
<proteinExistence type="inferred from homology"/>
<dbReference type="AlphaFoldDB" id="A0A9Q0MZ49"/>
<evidence type="ECO:0000256" key="1">
    <source>
        <dbReference type="ARBA" id="ARBA00004141"/>
    </source>
</evidence>
<keyword evidence="10" id="KW-1185">Reference proteome</keyword>
<dbReference type="GO" id="GO:0007155">
    <property type="term" value="P:cell adhesion"/>
    <property type="evidence" value="ECO:0007669"/>
    <property type="project" value="UniProtKB-KW"/>
</dbReference>
<reference evidence="9" key="1">
    <citation type="submission" date="2022-07" db="EMBL/GenBank/DDBJ databases">
        <authorList>
            <person name="Trinca V."/>
            <person name="Uliana J.V.C."/>
            <person name="Torres T.T."/>
            <person name="Ward R.J."/>
            <person name="Monesi N."/>
        </authorList>
    </citation>
    <scope>NUCLEOTIDE SEQUENCE</scope>
    <source>
        <strain evidence="9">HSMRA1968</strain>
        <tissue evidence="9">Whole embryos</tissue>
    </source>
</reference>
<accession>A0A9Q0MZ49</accession>
<name>A0A9Q0MZ49_9DIPT</name>
<evidence type="ECO:0000256" key="2">
    <source>
        <dbReference type="ARBA" id="ARBA00008141"/>
    </source>
</evidence>
<evidence type="ECO:0000256" key="8">
    <source>
        <dbReference type="SAM" id="Phobius"/>
    </source>
</evidence>
<dbReference type="PANTHER" id="PTHR12316">
    <property type="entry name" value="NINJURIN-RELATED"/>
    <property type="match status" value="1"/>
</dbReference>
<evidence type="ECO:0000256" key="5">
    <source>
        <dbReference type="ARBA" id="ARBA00022989"/>
    </source>
</evidence>
<dbReference type="GO" id="GO:0016020">
    <property type="term" value="C:membrane"/>
    <property type="evidence" value="ECO:0007669"/>
    <property type="project" value="UniProtKB-SubCell"/>
</dbReference>
<dbReference type="Proteomes" id="UP001151699">
    <property type="component" value="Chromosome B"/>
</dbReference>
<evidence type="ECO:0000313" key="9">
    <source>
        <dbReference type="EMBL" id="KAJ6640732.1"/>
    </source>
</evidence>
<comment type="subcellular location">
    <subcellularLocation>
        <location evidence="1">Membrane</location>
        <topology evidence="1">Multi-pass membrane protein</topology>
    </subcellularLocation>
</comment>
<dbReference type="Pfam" id="PF04923">
    <property type="entry name" value="Ninjurin"/>
    <property type="match status" value="1"/>
</dbReference>
<comment type="similarity">
    <text evidence="2">Belongs to the ninjurin family.</text>
</comment>
<keyword evidence="3 8" id="KW-0812">Transmembrane</keyword>
<evidence type="ECO:0000256" key="6">
    <source>
        <dbReference type="ARBA" id="ARBA00023136"/>
    </source>
</evidence>
<evidence type="ECO:0000256" key="7">
    <source>
        <dbReference type="SAM" id="MobiDB-lite"/>
    </source>
</evidence>
<gene>
    <name evidence="9" type="primary">Ninj2</name>
    <name evidence="9" type="ORF">Bhyg_05664</name>
</gene>
<feature type="transmembrane region" description="Helical" evidence="8">
    <location>
        <begin position="83"/>
        <end position="112"/>
    </location>
</feature>
<evidence type="ECO:0000256" key="4">
    <source>
        <dbReference type="ARBA" id="ARBA00022889"/>
    </source>
</evidence>
<keyword evidence="5 8" id="KW-1133">Transmembrane helix</keyword>
<dbReference type="OrthoDB" id="6114058at2759"/>
<dbReference type="EMBL" id="WJQU01000002">
    <property type="protein sequence ID" value="KAJ6640732.1"/>
    <property type="molecule type" value="Genomic_DNA"/>
</dbReference>